<evidence type="ECO:0000313" key="2">
    <source>
        <dbReference type="Proteomes" id="UP000789405"/>
    </source>
</evidence>
<evidence type="ECO:0000313" key="1">
    <source>
        <dbReference type="EMBL" id="CAG8698498.1"/>
    </source>
</evidence>
<accession>A0A9N9HNX5</accession>
<dbReference type="AlphaFoldDB" id="A0A9N9HNX5"/>
<name>A0A9N9HNX5_9GLOM</name>
<dbReference type="Proteomes" id="UP000789405">
    <property type="component" value="Unassembled WGS sequence"/>
</dbReference>
<gene>
    <name evidence="1" type="ORF">DERYTH_LOCUS12831</name>
</gene>
<proteinExistence type="predicted"/>
<protein>
    <submittedName>
        <fullName evidence="1">1775_t:CDS:1</fullName>
    </submittedName>
</protein>
<reference evidence="1" key="1">
    <citation type="submission" date="2021-06" db="EMBL/GenBank/DDBJ databases">
        <authorList>
            <person name="Kallberg Y."/>
            <person name="Tangrot J."/>
            <person name="Rosling A."/>
        </authorList>
    </citation>
    <scope>NUCLEOTIDE SEQUENCE</scope>
    <source>
        <strain evidence="1">MA453B</strain>
    </source>
</reference>
<sequence>MLQYEECPSTKDYIYKDIFKQTNIHFEIALGSFESASNYYKDNNEIRKRIEGDKSIVGPFEYGKPDKNSVVKKSTLELYQ</sequence>
<comment type="caution">
    <text evidence="1">The sequence shown here is derived from an EMBL/GenBank/DDBJ whole genome shotgun (WGS) entry which is preliminary data.</text>
</comment>
<keyword evidence="2" id="KW-1185">Reference proteome</keyword>
<organism evidence="1 2">
    <name type="scientific">Dentiscutata erythropus</name>
    <dbReference type="NCBI Taxonomy" id="1348616"/>
    <lineage>
        <taxon>Eukaryota</taxon>
        <taxon>Fungi</taxon>
        <taxon>Fungi incertae sedis</taxon>
        <taxon>Mucoromycota</taxon>
        <taxon>Glomeromycotina</taxon>
        <taxon>Glomeromycetes</taxon>
        <taxon>Diversisporales</taxon>
        <taxon>Gigasporaceae</taxon>
        <taxon>Dentiscutata</taxon>
    </lineage>
</organism>
<dbReference type="EMBL" id="CAJVPY010008623">
    <property type="protein sequence ID" value="CAG8698498.1"/>
    <property type="molecule type" value="Genomic_DNA"/>
</dbReference>